<organism evidence="1 2">
    <name type="scientific">Hypsibius exemplaris</name>
    <name type="common">Freshwater tardigrade</name>
    <dbReference type="NCBI Taxonomy" id="2072580"/>
    <lineage>
        <taxon>Eukaryota</taxon>
        <taxon>Metazoa</taxon>
        <taxon>Ecdysozoa</taxon>
        <taxon>Tardigrada</taxon>
        <taxon>Eutardigrada</taxon>
        <taxon>Parachela</taxon>
        <taxon>Hypsibioidea</taxon>
        <taxon>Hypsibiidae</taxon>
        <taxon>Hypsibius</taxon>
    </lineage>
</organism>
<accession>A0A9X6NLR0</accession>
<dbReference type="GO" id="GO:0005869">
    <property type="term" value="C:dynactin complex"/>
    <property type="evidence" value="ECO:0007669"/>
    <property type="project" value="InterPro"/>
</dbReference>
<name>A0A9X6NLR0_HYPEX</name>
<sequence length="177" mass="19818">MGEGGLSEDSWSRLERRISRLEEATGANKLSPHELSKVVHELLDLRQSFNTQMNSHPTIQTGLQKYHVLLKMAEEQEGNAKGSSGLKRETLLNELPRLRGLASSTEELHQLEAVLDLTSSDDLNKRMARLGKMKQELLELLEQANRIERIHGALSTAQFAAVSLAEDKLLDINSRLP</sequence>
<proteinExistence type="predicted"/>
<evidence type="ECO:0000313" key="2">
    <source>
        <dbReference type="Proteomes" id="UP000192578"/>
    </source>
</evidence>
<dbReference type="GO" id="GO:0061640">
    <property type="term" value="P:cytoskeleton-dependent cytokinesis"/>
    <property type="evidence" value="ECO:0007669"/>
    <property type="project" value="InterPro"/>
</dbReference>
<reference evidence="2" key="1">
    <citation type="submission" date="2017-01" db="EMBL/GenBank/DDBJ databases">
        <title>Comparative genomics of anhydrobiosis in the tardigrade Hypsibius dujardini.</title>
        <authorList>
            <person name="Yoshida Y."/>
            <person name="Koutsovoulos G."/>
            <person name="Laetsch D."/>
            <person name="Stevens L."/>
            <person name="Kumar S."/>
            <person name="Horikawa D."/>
            <person name="Ishino K."/>
            <person name="Komine S."/>
            <person name="Tomita M."/>
            <person name="Blaxter M."/>
            <person name="Arakawa K."/>
        </authorList>
    </citation>
    <scope>NUCLEOTIDE SEQUENCE [LARGE SCALE GENOMIC DNA]</scope>
    <source>
        <strain evidence="2">Z151</strain>
    </source>
</reference>
<gene>
    <name evidence="1" type="ORF">BV898_16311</name>
</gene>
<dbReference type="Proteomes" id="UP000192578">
    <property type="component" value="Unassembled WGS sequence"/>
</dbReference>
<dbReference type="Pfam" id="PF07426">
    <property type="entry name" value="Dynactin_p22"/>
    <property type="match status" value="1"/>
</dbReference>
<dbReference type="AlphaFoldDB" id="A0A9X6NLR0"/>
<evidence type="ECO:0000313" key="1">
    <source>
        <dbReference type="EMBL" id="OWA51849.1"/>
    </source>
</evidence>
<dbReference type="InterPro" id="IPR009991">
    <property type="entry name" value="DCTN3"/>
</dbReference>
<keyword evidence="2" id="KW-1185">Reference proteome</keyword>
<comment type="caution">
    <text evidence="1">The sequence shown here is derived from an EMBL/GenBank/DDBJ whole genome shotgun (WGS) entry which is preliminary data.</text>
</comment>
<dbReference type="OrthoDB" id="10511102at2759"/>
<protein>
    <submittedName>
        <fullName evidence="1">Uncharacterized protein</fullName>
    </submittedName>
</protein>
<dbReference type="EMBL" id="MTYJ01000241">
    <property type="protein sequence ID" value="OWA51849.1"/>
    <property type="molecule type" value="Genomic_DNA"/>
</dbReference>